<sequence length="54" mass="6199">MDDSNSIIDILVNEYDALRIHRDNRTQIKDKKDGHVASGLDREQKQQHTKHAGS</sequence>
<reference evidence="2" key="1">
    <citation type="submission" date="2021-06" db="EMBL/GenBank/DDBJ databases">
        <title>Parelaphostrongylus tenuis whole genome reference sequence.</title>
        <authorList>
            <person name="Garwood T.J."/>
            <person name="Larsen P.A."/>
            <person name="Fountain-Jones N.M."/>
            <person name="Garbe J.R."/>
            <person name="Macchietto M.G."/>
            <person name="Kania S.A."/>
            <person name="Gerhold R.W."/>
            <person name="Richards J.E."/>
            <person name="Wolf T.M."/>
        </authorList>
    </citation>
    <scope>NUCLEOTIDE SEQUENCE</scope>
    <source>
        <strain evidence="2">MNPRO001-30</strain>
        <tissue evidence="2">Meninges</tissue>
    </source>
</reference>
<dbReference type="EMBL" id="JAHQIW010005944">
    <property type="protein sequence ID" value="KAJ1367542.1"/>
    <property type="molecule type" value="Genomic_DNA"/>
</dbReference>
<name>A0AAD5R176_PARTN</name>
<comment type="caution">
    <text evidence="2">The sequence shown here is derived from an EMBL/GenBank/DDBJ whole genome shotgun (WGS) entry which is preliminary data.</text>
</comment>
<evidence type="ECO:0000256" key="1">
    <source>
        <dbReference type="SAM" id="MobiDB-lite"/>
    </source>
</evidence>
<gene>
    <name evidence="2" type="ORF">KIN20_028472</name>
</gene>
<feature type="compositionally biased region" description="Basic and acidic residues" evidence="1">
    <location>
        <begin position="26"/>
        <end position="46"/>
    </location>
</feature>
<dbReference type="AlphaFoldDB" id="A0AAD5R176"/>
<proteinExistence type="predicted"/>
<evidence type="ECO:0000313" key="3">
    <source>
        <dbReference type="Proteomes" id="UP001196413"/>
    </source>
</evidence>
<accession>A0AAD5R176</accession>
<dbReference type="Proteomes" id="UP001196413">
    <property type="component" value="Unassembled WGS sequence"/>
</dbReference>
<organism evidence="2 3">
    <name type="scientific">Parelaphostrongylus tenuis</name>
    <name type="common">Meningeal worm</name>
    <dbReference type="NCBI Taxonomy" id="148309"/>
    <lineage>
        <taxon>Eukaryota</taxon>
        <taxon>Metazoa</taxon>
        <taxon>Ecdysozoa</taxon>
        <taxon>Nematoda</taxon>
        <taxon>Chromadorea</taxon>
        <taxon>Rhabditida</taxon>
        <taxon>Rhabditina</taxon>
        <taxon>Rhabditomorpha</taxon>
        <taxon>Strongyloidea</taxon>
        <taxon>Metastrongylidae</taxon>
        <taxon>Parelaphostrongylus</taxon>
    </lineage>
</organism>
<protein>
    <submittedName>
        <fullName evidence="2">Uncharacterized protein</fullName>
    </submittedName>
</protein>
<feature type="region of interest" description="Disordered" evidence="1">
    <location>
        <begin position="26"/>
        <end position="54"/>
    </location>
</feature>
<evidence type="ECO:0000313" key="2">
    <source>
        <dbReference type="EMBL" id="KAJ1367542.1"/>
    </source>
</evidence>
<keyword evidence="3" id="KW-1185">Reference proteome</keyword>